<feature type="transmembrane region" description="Helical" evidence="6">
    <location>
        <begin position="697"/>
        <end position="720"/>
    </location>
</feature>
<dbReference type="EMBL" id="WOYG01000001">
    <property type="protein sequence ID" value="NLV09913.1"/>
    <property type="molecule type" value="Genomic_DNA"/>
</dbReference>
<feature type="transmembrane region" description="Helical" evidence="6">
    <location>
        <begin position="469"/>
        <end position="488"/>
    </location>
</feature>
<evidence type="ECO:0000256" key="5">
    <source>
        <dbReference type="ARBA" id="ARBA00023136"/>
    </source>
</evidence>
<feature type="transmembrane region" description="Helical" evidence="6">
    <location>
        <begin position="281"/>
        <end position="300"/>
    </location>
</feature>
<dbReference type="AlphaFoldDB" id="A0A847U2P5"/>
<keyword evidence="3 6" id="KW-0812">Transmembrane</keyword>
<evidence type="ECO:0000256" key="3">
    <source>
        <dbReference type="ARBA" id="ARBA00022692"/>
    </source>
</evidence>
<feature type="domain" description="SSD" evidence="7">
    <location>
        <begin position="307"/>
        <end position="433"/>
    </location>
</feature>
<dbReference type="InterPro" id="IPR004869">
    <property type="entry name" value="MMPL_dom"/>
</dbReference>
<dbReference type="InterPro" id="IPR000731">
    <property type="entry name" value="SSD"/>
</dbReference>
<evidence type="ECO:0000313" key="8">
    <source>
        <dbReference type="EMBL" id="NLV09913.1"/>
    </source>
</evidence>
<keyword evidence="4 6" id="KW-1133">Transmembrane helix</keyword>
<keyword evidence="5 6" id="KW-0472">Membrane</keyword>
<sequence length="877" mass="91778">MSWIDRPAAVVTEHSIAVVLVVLVVTGAFGAGLGQIEQSSSVSGLSGESDVAEAYDDARTNFSTREANTTTSLIAVHNESDNALSRASLVRTLRYQRALERNETLAPTLTADEATVSIASLVARAAIGAEEREELCNCTITGWSDSPRTDGNVTAGAGGEASSPTLDEQIAQLASMDQREVAAVVGHVLDPEVTSQTSRAAYQLLPRGYEPGSTTADSHLIVVTQETDGEVRAAAAISEEVSAGQQAARAIATDQPGSESYYIYSRGLVSPQQNAAMSDSLGILGPMALLFVLLSLSIAYRDPIDVVLGLIGVGVVLVWTMGSLGWLGIAFNQTMVAVPILLIGLSVDYALHVVMRYREERGERDDGVRSAMRRSLVGVGPALVLVTLTTAIGFLANLTSPLGDIRSFGIVTAIGIVATLAVFGLFVPAAKTVTSSLLARFGFTDTPAVLGSTGFVRRVLGTGAAARRAPFVVVAIALLVGAGGAYGATQVDVATPQTAFMADDPPAWTEELPASMQPSEFYLKDNRAFVYANFQAPDKQGFVLVEGAVDSPTVLEGVAAANETAAEYDAVFAGPGGTPEIVTPLSAMRQAARQNETFNATFHGADTDGDGIPDRDVATVYDAFHDTAPDLATRTVHRTEDGRYTAIRIRIATEGNRDRDAAVAPLLAVSTGFDDVDGVDAIATGQPVISKNLNDGLATTMVESLTLTLVVVLALLAIVFRLREGSAALGALTLAPVVLSVTWLLGTMAALDIPIGLITAMVGSLSVGLGVDYAIHVSERFAEERAADHTTERALQRTVTGTGSALLSSAVTTAAGFGVLSFSLLPALQQFGFILATGIVYSFLACIYVQPSLLALWDEYVPTWSETTEPSVSPGDD</sequence>
<feature type="transmembrane region" description="Helical" evidence="6">
    <location>
        <begin position="727"/>
        <end position="749"/>
    </location>
</feature>
<proteinExistence type="predicted"/>
<feature type="transmembrane region" description="Helical" evidence="6">
    <location>
        <begin position="755"/>
        <end position="775"/>
    </location>
</feature>
<evidence type="ECO:0000256" key="6">
    <source>
        <dbReference type="SAM" id="Phobius"/>
    </source>
</evidence>
<dbReference type="GO" id="GO:0005886">
    <property type="term" value="C:plasma membrane"/>
    <property type="evidence" value="ECO:0007669"/>
    <property type="project" value="UniProtKB-SubCell"/>
</dbReference>
<dbReference type="PANTHER" id="PTHR33406:SF13">
    <property type="entry name" value="MEMBRANE PROTEIN YDFJ"/>
    <property type="match status" value="1"/>
</dbReference>
<evidence type="ECO:0000313" key="9">
    <source>
        <dbReference type="Proteomes" id="UP000608662"/>
    </source>
</evidence>
<comment type="subcellular location">
    <subcellularLocation>
        <location evidence="1">Cell membrane</location>
        <topology evidence="1">Multi-pass membrane protein</topology>
    </subcellularLocation>
</comment>
<feature type="transmembrane region" description="Helical" evidence="6">
    <location>
        <begin position="376"/>
        <end position="396"/>
    </location>
</feature>
<dbReference type="RefSeq" id="WP_170093692.1">
    <property type="nucleotide sequence ID" value="NZ_WOYG01000001.1"/>
</dbReference>
<evidence type="ECO:0000256" key="4">
    <source>
        <dbReference type="ARBA" id="ARBA00022989"/>
    </source>
</evidence>
<dbReference type="OrthoDB" id="42357at2157"/>
<feature type="transmembrane region" description="Helical" evidence="6">
    <location>
        <begin position="805"/>
        <end position="825"/>
    </location>
</feature>
<evidence type="ECO:0000259" key="7">
    <source>
        <dbReference type="PROSITE" id="PS50156"/>
    </source>
</evidence>
<feature type="transmembrane region" description="Helical" evidence="6">
    <location>
        <begin position="408"/>
        <end position="430"/>
    </location>
</feature>
<dbReference type="SUPFAM" id="SSF82866">
    <property type="entry name" value="Multidrug efflux transporter AcrB transmembrane domain"/>
    <property type="match status" value="2"/>
</dbReference>
<dbReference type="Pfam" id="PF03176">
    <property type="entry name" value="MMPL"/>
    <property type="match status" value="2"/>
</dbReference>
<feature type="transmembrane region" description="Helical" evidence="6">
    <location>
        <begin position="831"/>
        <end position="849"/>
    </location>
</feature>
<comment type="caution">
    <text evidence="8">The sequence shown here is derived from an EMBL/GenBank/DDBJ whole genome shotgun (WGS) entry which is preliminary data.</text>
</comment>
<accession>A0A847U2P5</accession>
<dbReference type="Proteomes" id="UP000608662">
    <property type="component" value="Unassembled WGS sequence"/>
</dbReference>
<dbReference type="Gene3D" id="1.20.1640.10">
    <property type="entry name" value="Multidrug efflux transporter AcrB transmembrane domain"/>
    <property type="match status" value="2"/>
</dbReference>
<feature type="transmembrane region" description="Helical" evidence="6">
    <location>
        <begin position="307"/>
        <end position="329"/>
    </location>
</feature>
<reference evidence="8" key="1">
    <citation type="submission" date="2019-12" db="EMBL/GenBank/DDBJ databases">
        <title>Whole-genome sequence of Halomicrobium mukohataei pws1.</title>
        <authorList>
            <person name="Verma D.K."/>
            <person name="Gopal K."/>
            <person name="Prasad E.S."/>
        </authorList>
    </citation>
    <scope>NUCLEOTIDE SEQUENCE</scope>
    <source>
        <strain evidence="8">Pws1</strain>
    </source>
</reference>
<dbReference type="PROSITE" id="PS50156">
    <property type="entry name" value="SSD"/>
    <property type="match status" value="2"/>
</dbReference>
<protein>
    <submittedName>
        <fullName evidence="8">MMPL family transporter</fullName>
    </submittedName>
</protein>
<feature type="domain" description="SSD" evidence="7">
    <location>
        <begin position="700"/>
        <end position="856"/>
    </location>
</feature>
<evidence type="ECO:0000256" key="2">
    <source>
        <dbReference type="ARBA" id="ARBA00022475"/>
    </source>
</evidence>
<dbReference type="PANTHER" id="PTHR33406">
    <property type="entry name" value="MEMBRANE PROTEIN MJ1562-RELATED"/>
    <property type="match status" value="1"/>
</dbReference>
<feature type="transmembrane region" description="Helical" evidence="6">
    <location>
        <begin position="335"/>
        <end position="355"/>
    </location>
</feature>
<keyword evidence="2" id="KW-1003">Cell membrane</keyword>
<dbReference type="InterPro" id="IPR050545">
    <property type="entry name" value="Mycobact_MmpL"/>
</dbReference>
<evidence type="ECO:0000256" key="1">
    <source>
        <dbReference type="ARBA" id="ARBA00004651"/>
    </source>
</evidence>
<name>A0A847U2P5_9EURY</name>
<gene>
    <name evidence="8" type="ORF">GOC74_08225</name>
</gene>
<organism evidence="8 9">
    <name type="scientific">Halomicrobium mukohataei</name>
    <dbReference type="NCBI Taxonomy" id="57705"/>
    <lineage>
        <taxon>Archaea</taxon>
        <taxon>Methanobacteriati</taxon>
        <taxon>Methanobacteriota</taxon>
        <taxon>Stenosarchaea group</taxon>
        <taxon>Halobacteria</taxon>
        <taxon>Halobacteriales</taxon>
        <taxon>Haloarculaceae</taxon>
        <taxon>Halomicrobium</taxon>
    </lineage>
</organism>